<feature type="transmembrane region" description="Helical" evidence="2">
    <location>
        <begin position="204"/>
        <end position="221"/>
    </location>
</feature>
<keyword evidence="5" id="KW-1185">Reference proteome</keyword>
<gene>
    <name evidence="4" type="ORF">ISP20_08250</name>
</gene>
<evidence type="ECO:0000256" key="1">
    <source>
        <dbReference type="ARBA" id="ARBA00004167"/>
    </source>
</evidence>
<accession>A0ABS2JRV0</accession>
<dbReference type="Pfam" id="PF01145">
    <property type="entry name" value="Band_7"/>
    <property type="match status" value="1"/>
</dbReference>
<proteinExistence type="predicted"/>
<dbReference type="SMART" id="SM00244">
    <property type="entry name" value="PHB"/>
    <property type="match status" value="1"/>
</dbReference>
<evidence type="ECO:0000256" key="2">
    <source>
        <dbReference type="SAM" id="Phobius"/>
    </source>
</evidence>
<dbReference type="SUPFAM" id="SSF117892">
    <property type="entry name" value="Band 7/SPFH domain"/>
    <property type="match status" value="1"/>
</dbReference>
<keyword evidence="2" id="KW-1133">Transmembrane helix</keyword>
<dbReference type="PANTHER" id="PTHR43327">
    <property type="entry name" value="STOMATIN-LIKE PROTEIN 2, MITOCHONDRIAL"/>
    <property type="match status" value="1"/>
</dbReference>
<comment type="caution">
    <text evidence="4">The sequence shown here is derived from an EMBL/GenBank/DDBJ whole genome shotgun (WGS) entry which is preliminary data.</text>
</comment>
<dbReference type="Proteomes" id="UP001430065">
    <property type="component" value="Unassembled WGS sequence"/>
</dbReference>
<feature type="domain" description="Band 7" evidence="3">
    <location>
        <begin position="299"/>
        <end position="517"/>
    </location>
</feature>
<organism evidence="4 5">
    <name type="scientific">Dyella kyungheensis</name>
    <dbReference type="NCBI Taxonomy" id="1242174"/>
    <lineage>
        <taxon>Bacteria</taxon>
        <taxon>Pseudomonadati</taxon>
        <taxon>Pseudomonadota</taxon>
        <taxon>Gammaproteobacteria</taxon>
        <taxon>Lysobacterales</taxon>
        <taxon>Rhodanobacteraceae</taxon>
        <taxon>Dyella</taxon>
    </lineage>
</organism>
<dbReference type="InterPro" id="IPR036013">
    <property type="entry name" value="Band_7/SPFH_dom_sf"/>
</dbReference>
<feature type="transmembrane region" description="Helical" evidence="2">
    <location>
        <begin position="40"/>
        <end position="58"/>
    </location>
</feature>
<dbReference type="Gene3D" id="3.30.479.30">
    <property type="entry name" value="Band 7 domain"/>
    <property type="match status" value="1"/>
</dbReference>
<evidence type="ECO:0000313" key="4">
    <source>
        <dbReference type="EMBL" id="MBM7121152.1"/>
    </source>
</evidence>
<dbReference type="EMBL" id="JADIKC010000003">
    <property type="protein sequence ID" value="MBM7121152.1"/>
    <property type="molecule type" value="Genomic_DNA"/>
</dbReference>
<dbReference type="InterPro" id="IPR001107">
    <property type="entry name" value="Band_7"/>
</dbReference>
<keyword evidence="2" id="KW-0812">Transmembrane</keyword>
<protein>
    <recommendedName>
        <fullName evidence="3">Band 7 domain-containing protein</fullName>
    </recommendedName>
</protein>
<feature type="transmembrane region" description="Helical" evidence="2">
    <location>
        <begin position="175"/>
        <end position="198"/>
    </location>
</feature>
<evidence type="ECO:0000313" key="5">
    <source>
        <dbReference type="Proteomes" id="UP001430065"/>
    </source>
</evidence>
<comment type="subcellular location">
    <subcellularLocation>
        <location evidence="1">Membrane</location>
        <topology evidence="1">Single-pass membrane protein</topology>
    </subcellularLocation>
</comment>
<dbReference type="PANTHER" id="PTHR43327:SF10">
    <property type="entry name" value="STOMATIN-LIKE PROTEIN 2, MITOCHONDRIAL"/>
    <property type="match status" value="1"/>
</dbReference>
<dbReference type="RefSeq" id="WP_204635563.1">
    <property type="nucleotide sequence ID" value="NZ_JADIKC010000003.1"/>
</dbReference>
<dbReference type="InterPro" id="IPR050710">
    <property type="entry name" value="Band7/mec-2_domain"/>
</dbReference>
<name>A0ABS2JRV0_9GAMM</name>
<feature type="transmembrane region" description="Helical" evidence="2">
    <location>
        <begin position="12"/>
        <end position="34"/>
    </location>
</feature>
<reference evidence="4 5" key="1">
    <citation type="submission" date="2020-10" db="EMBL/GenBank/DDBJ databases">
        <title>Phylogeny of dyella-like bacteria.</title>
        <authorList>
            <person name="Fu J."/>
        </authorList>
    </citation>
    <scope>NUCLEOTIDE SEQUENCE [LARGE SCALE GENOMIC DNA]</scope>
    <source>
        <strain evidence="4 5">THG-B117</strain>
    </source>
</reference>
<keyword evidence="2" id="KW-0472">Membrane</keyword>
<feature type="transmembrane region" description="Helical" evidence="2">
    <location>
        <begin position="142"/>
        <end position="163"/>
    </location>
</feature>
<sequence length="629" mass="66624">MSQSTRTGRVVAPWVYAGAAAGTFVLAMIALALTPLALRMTGLALLFSATGLAGEAWVSRVRRRTETWTRPVRATVHPKLPGFPPLAKVVLLERRLRARFERIDWAGDWVPGAVTVLGNGLVLDATVSFLRTPGWAVAQPPLWGAIVLLAATIPLVFLQRVANAHPVSSGPGIDVLVRVPLVAALLGGGATLFAAQGYLWANTLIYVVAAVLALATIETLLRSIAQVFLPLGPFATRQNPALPWSPSLLRWGWPRAGRAALWLRNAYGIDLARSWVLAFMVRAAPPVALFVLLLAWLSTAVTVLGVTERAVIERLGVPVAVEGPGIHVHWPWPVGRARPVELGVVHQLPIVFSAKPGGRLLAELASAGASDAEGAMGAEAIPGPTADRLWDGSHPGEASYLIASRSGDREGFQIVNVDLRVVFRASDDSDGAMAAVYGAMEPASLIRATAGRLLVSHFSSSTLDELLGENRAQFVERFRQDLQARIAALHAGISVINVVVEAIHPPSGAAAAYHYVQAAGVISDATRFKSLARAYALRGTAAEDATHALTLARADASEQLAAAQATLTTFQASTKSERAGPDVFVFESWLTHVGSALGRAHLTIIDHRLDSEKATLDLRPVAAGTGGTP</sequence>
<feature type="transmembrane region" description="Helical" evidence="2">
    <location>
        <begin position="109"/>
        <end position="130"/>
    </location>
</feature>
<evidence type="ECO:0000259" key="3">
    <source>
        <dbReference type="SMART" id="SM00244"/>
    </source>
</evidence>